<comment type="caution">
    <text evidence="2">The sequence shown here is derived from an EMBL/GenBank/DDBJ whole genome shotgun (WGS) entry which is preliminary data.</text>
</comment>
<evidence type="ECO:0000313" key="3">
    <source>
        <dbReference type="Proteomes" id="UP000824265"/>
    </source>
</evidence>
<dbReference type="RefSeq" id="WP_318705131.1">
    <property type="nucleotide sequence ID" value="NZ_CALWMU010000018.1"/>
</dbReference>
<gene>
    <name evidence="2" type="ORF">H9742_03055</name>
</gene>
<reference evidence="2" key="2">
    <citation type="submission" date="2021-04" db="EMBL/GenBank/DDBJ databases">
        <authorList>
            <person name="Gilroy R."/>
        </authorList>
    </citation>
    <scope>NUCLEOTIDE SEQUENCE</scope>
    <source>
        <strain evidence="2">CHK195-6426</strain>
    </source>
</reference>
<reference evidence="2" key="1">
    <citation type="journal article" date="2021" name="PeerJ">
        <title>Extensive microbial diversity within the chicken gut microbiome revealed by metagenomics and culture.</title>
        <authorList>
            <person name="Gilroy R."/>
            <person name="Ravi A."/>
            <person name="Getino M."/>
            <person name="Pursley I."/>
            <person name="Horton D.L."/>
            <person name="Alikhan N.F."/>
            <person name="Baker D."/>
            <person name="Gharbi K."/>
            <person name="Hall N."/>
            <person name="Watson M."/>
            <person name="Adriaenssens E.M."/>
            <person name="Foster-Nyarko E."/>
            <person name="Jarju S."/>
            <person name="Secka A."/>
            <person name="Antonio M."/>
            <person name="Oren A."/>
            <person name="Chaudhuri R.R."/>
            <person name="La Ragione R."/>
            <person name="Hildebrand F."/>
            <person name="Pallen M.J."/>
        </authorList>
    </citation>
    <scope>NUCLEOTIDE SEQUENCE</scope>
    <source>
        <strain evidence="2">CHK195-6426</strain>
    </source>
</reference>
<sequence length="145" mass="16737">MDERGQDKVVAFDTLFTTNHIQMLKVLLTYLDPAAQKSIAVYIKWMELQYTLSFFRRYPGASIRGLPKEESFDAARLCDEMLPYCAPREKEQLQSMKNMLQNLSNAQEMMEMMQMMKELFPEGENPFQGDAADILSGLSGMFQNK</sequence>
<organism evidence="2 3">
    <name type="scientific">Candidatus Acetatifactor stercoripullorum</name>
    <dbReference type="NCBI Taxonomy" id="2838414"/>
    <lineage>
        <taxon>Bacteria</taxon>
        <taxon>Bacillati</taxon>
        <taxon>Bacillota</taxon>
        <taxon>Clostridia</taxon>
        <taxon>Lachnospirales</taxon>
        <taxon>Lachnospiraceae</taxon>
        <taxon>Acetatifactor</taxon>
    </lineage>
</organism>
<dbReference type="AlphaFoldDB" id="A0A9D1R4T1"/>
<feature type="coiled-coil region" evidence="1">
    <location>
        <begin position="86"/>
        <end position="116"/>
    </location>
</feature>
<keyword evidence="1" id="KW-0175">Coiled coil</keyword>
<dbReference type="EMBL" id="DXGH01000014">
    <property type="protein sequence ID" value="HIW80498.1"/>
    <property type="molecule type" value="Genomic_DNA"/>
</dbReference>
<accession>A0A9D1R4T1</accession>
<evidence type="ECO:0000313" key="2">
    <source>
        <dbReference type="EMBL" id="HIW80498.1"/>
    </source>
</evidence>
<dbReference type="Proteomes" id="UP000824265">
    <property type="component" value="Unassembled WGS sequence"/>
</dbReference>
<name>A0A9D1R4T1_9FIRM</name>
<protein>
    <submittedName>
        <fullName evidence="2">Uncharacterized protein</fullName>
    </submittedName>
</protein>
<evidence type="ECO:0000256" key="1">
    <source>
        <dbReference type="SAM" id="Coils"/>
    </source>
</evidence>
<proteinExistence type="predicted"/>